<proteinExistence type="predicted"/>
<accession>A0A510IBZ3</accession>
<protein>
    <submittedName>
        <fullName evidence="1">Uncharacterized protein</fullName>
    </submittedName>
</protein>
<evidence type="ECO:0000313" key="1">
    <source>
        <dbReference type="EMBL" id="BBL91199.1"/>
    </source>
</evidence>
<organism evidence="1 2">
    <name type="scientific">Vibrio rotiferianus</name>
    <dbReference type="NCBI Taxonomy" id="190895"/>
    <lineage>
        <taxon>Bacteria</taxon>
        <taxon>Pseudomonadati</taxon>
        <taxon>Pseudomonadota</taxon>
        <taxon>Gammaproteobacteria</taxon>
        <taxon>Vibrionales</taxon>
        <taxon>Vibrionaceae</taxon>
        <taxon>Vibrio</taxon>
    </lineage>
</organism>
<sequence length="69" mass="7974">MSEEGISIVTYIPFILKLIMKLENKREGNQIWFNFAIKKRLCAKGYLYPSNLEMLGSARMTWFVDAAAI</sequence>
<name>A0A510IBZ3_9VIBR</name>
<dbReference type="Proteomes" id="UP000315115">
    <property type="component" value="Chromosome 2"/>
</dbReference>
<dbReference type="AlphaFoldDB" id="A0A510IBZ3"/>
<dbReference type="EMBL" id="AP019799">
    <property type="protein sequence ID" value="BBL91199.1"/>
    <property type="molecule type" value="Genomic_DNA"/>
</dbReference>
<gene>
    <name evidence="1" type="ORF">VroAM7_38520</name>
</gene>
<evidence type="ECO:0000313" key="2">
    <source>
        <dbReference type="Proteomes" id="UP000315115"/>
    </source>
</evidence>
<reference evidence="2" key="1">
    <citation type="submission" date="2019-07" db="EMBL/GenBank/DDBJ databases">
        <title>Complete Genome Sequences of Vibrion rotiferianus strain AM7.</title>
        <authorList>
            <person name="Miyazaki K."/>
            <person name="Wiseschart A."/>
            <person name="Pootanakit K."/>
            <person name="Ishimori K."/>
            <person name="Kitahara K."/>
        </authorList>
    </citation>
    <scope>NUCLEOTIDE SEQUENCE [LARGE SCALE GENOMIC DNA]</scope>
    <source>
        <strain evidence="2">AM7</strain>
    </source>
</reference>